<dbReference type="EMBL" id="KQ980899">
    <property type="protein sequence ID" value="KYN11718.1"/>
    <property type="molecule type" value="Genomic_DNA"/>
</dbReference>
<keyword evidence="2" id="KW-1185">Reference proteome</keyword>
<proteinExistence type="predicted"/>
<evidence type="ECO:0000313" key="2">
    <source>
        <dbReference type="Proteomes" id="UP000078492"/>
    </source>
</evidence>
<organism evidence="1 2">
    <name type="scientific">Trachymyrmex cornetzi</name>
    <dbReference type="NCBI Taxonomy" id="471704"/>
    <lineage>
        <taxon>Eukaryota</taxon>
        <taxon>Metazoa</taxon>
        <taxon>Ecdysozoa</taxon>
        <taxon>Arthropoda</taxon>
        <taxon>Hexapoda</taxon>
        <taxon>Insecta</taxon>
        <taxon>Pterygota</taxon>
        <taxon>Neoptera</taxon>
        <taxon>Endopterygota</taxon>
        <taxon>Hymenoptera</taxon>
        <taxon>Apocrita</taxon>
        <taxon>Aculeata</taxon>
        <taxon>Formicoidea</taxon>
        <taxon>Formicidae</taxon>
        <taxon>Myrmicinae</taxon>
        <taxon>Trachymyrmex</taxon>
    </lineage>
</organism>
<dbReference type="Proteomes" id="UP000078492">
    <property type="component" value="Unassembled WGS sequence"/>
</dbReference>
<protein>
    <submittedName>
        <fullName evidence="1">Uncharacterized protein</fullName>
    </submittedName>
</protein>
<accession>A0A151IVJ5</accession>
<sequence length="198" mass="22327">MKPGTVLVTVGRPVEEDDLALVPSLITLADIRWPGRTVNSRSPSRHDPRILRHCGSDTTRTICISVSPAPCTNTNTQHKRGIVTNEYKAGRNLITHIGHSLENISDLSRGIHVYDKPRYSLAPAVNHEMINDETKDAACLTSETIHGRYPRTPGGRLLLTQGRQDILMHFFLRRKRKCGKSDGEQFEVSKFNFEEMNR</sequence>
<reference evidence="1 2" key="1">
    <citation type="submission" date="2015-09" db="EMBL/GenBank/DDBJ databases">
        <title>Trachymyrmex cornetzi WGS genome.</title>
        <authorList>
            <person name="Nygaard S."/>
            <person name="Hu H."/>
            <person name="Boomsma J."/>
            <person name="Zhang G."/>
        </authorList>
    </citation>
    <scope>NUCLEOTIDE SEQUENCE [LARGE SCALE GENOMIC DNA]</scope>
    <source>
        <strain evidence="1">Tcor2-1</strain>
        <tissue evidence="1">Whole body</tissue>
    </source>
</reference>
<name>A0A151IVJ5_9HYME</name>
<dbReference type="AlphaFoldDB" id="A0A151IVJ5"/>
<gene>
    <name evidence="1" type="ORF">ALC57_16117</name>
</gene>
<evidence type="ECO:0000313" key="1">
    <source>
        <dbReference type="EMBL" id="KYN11718.1"/>
    </source>
</evidence>